<keyword evidence="4" id="KW-0411">Iron-sulfur</keyword>
<feature type="domain" description="4Fe-4S ferredoxin-type" evidence="5">
    <location>
        <begin position="342"/>
        <end position="370"/>
    </location>
</feature>
<evidence type="ECO:0000313" key="6">
    <source>
        <dbReference type="EMBL" id="AFM24167.1"/>
    </source>
</evidence>
<keyword evidence="2" id="KW-0479">Metal-binding</keyword>
<dbReference type="HOGENOM" id="CLU_058393_1_0_7"/>
<evidence type="ECO:0000256" key="1">
    <source>
        <dbReference type="ARBA" id="ARBA00022485"/>
    </source>
</evidence>
<dbReference type="PANTHER" id="PTHR24960">
    <property type="entry name" value="PHOTOSYSTEM I IRON-SULFUR CENTER-RELATED"/>
    <property type="match status" value="1"/>
</dbReference>
<evidence type="ECO:0000256" key="2">
    <source>
        <dbReference type="ARBA" id="ARBA00022723"/>
    </source>
</evidence>
<keyword evidence="7" id="KW-1185">Reference proteome</keyword>
<dbReference type="GO" id="GO:0046872">
    <property type="term" value="F:metal ion binding"/>
    <property type="evidence" value="ECO:0007669"/>
    <property type="project" value="UniProtKB-KW"/>
</dbReference>
<dbReference type="AlphaFoldDB" id="I4C3M6"/>
<dbReference type="GO" id="GO:0051539">
    <property type="term" value="F:4 iron, 4 sulfur cluster binding"/>
    <property type="evidence" value="ECO:0007669"/>
    <property type="project" value="UniProtKB-KW"/>
</dbReference>
<dbReference type="SUPFAM" id="SSF54862">
    <property type="entry name" value="4Fe-4S ferredoxins"/>
    <property type="match status" value="1"/>
</dbReference>
<dbReference type="Gene3D" id="3.30.70.20">
    <property type="match status" value="1"/>
</dbReference>
<dbReference type="eggNOG" id="COG1149">
    <property type="taxonomic scope" value="Bacteria"/>
</dbReference>
<dbReference type="PATRIC" id="fig|706587.4.peg.1663"/>
<dbReference type="Proteomes" id="UP000006055">
    <property type="component" value="Chromosome"/>
</dbReference>
<protein>
    <recommendedName>
        <fullName evidence="5">4Fe-4S ferredoxin-type domain-containing protein</fullName>
    </recommendedName>
</protein>
<proteinExistence type="predicted"/>
<dbReference type="InterPro" id="IPR017896">
    <property type="entry name" value="4Fe4S_Fe-S-bd"/>
</dbReference>
<reference evidence="7" key="1">
    <citation type="submission" date="2012-06" db="EMBL/GenBank/DDBJ databases">
        <title>Complete sequence of chromosome of Desulfomonile tiedjei DSM 6799.</title>
        <authorList>
            <person name="Lucas S."/>
            <person name="Copeland A."/>
            <person name="Lapidus A."/>
            <person name="Glavina del Rio T."/>
            <person name="Dalin E."/>
            <person name="Tice H."/>
            <person name="Bruce D."/>
            <person name="Goodwin L."/>
            <person name="Pitluck S."/>
            <person name="Peters L."/>
            <person name="Ovchinnikova G."/>
            <person name="Zeytun A."/>
            <person name="Lu M."/>
            <person name="Kyrpides N."/>
            <person name="Mavromatis K."/>
            <person name="Ivanova N."/>
            <person name="Brettin T."/>
            <person name="Detter J.C."/>
            <person name="Han C."/>
            <person name="Larimer F."/>
            <person name="Land M."/>
            <person name="Hauser L."/>
            <person name="Markowitz V."/>
            <person name="Cheng J.-F."/>
            <person name="Hugenholtz P."/>
            <person name="Woyke T."/>
            <person name="Wu D."/>
            <person name="Spring S."/>
            <person name="Schroeder M."/>
            <person name="Brambilla E."/>
            <person name="Klenk H.-P."/>
            <person name="Eisen J.A."/>
        </authorList>
    </citation>
    <scope>NUCLEOTIDE SEQUENCE [LARGE SCALE GENOMIC DNA]</scope>
    <source>
        <strain evidence="7">ATCC 49306 / DSM 6799 / DCB-1</strain>
    </source>
</reference>
<evidence type="ECO:0000313" key="7">
    <source>
        <dbReference type="Proteomes" id="UP000006055"/>
    </source>
</evidence>
<organism evidence="6 7">
    <name type="scientific">Desulfomonile tiedjei (strain ATCC 49306 / DSM 6799 / DCB-1)</name>
    <dbReference type="NCBI Taxonomy" id="706587"/>
    <lineage>
        <taxon>Bacteria</taxon>
        <taxon>Pseudomonadati</taxon>
        <taxon>Thermodesulfobacteriota</taxon>
        <taxon>Desulfomonilia</taxon>
        <taxon>Desulfomonilales</taxon>
        <taxon>Desulfomonilaceae</taxon>
        <taxon>Desulfomonile</taxon>
    </lineage>
</organism>
<keyword evidence="3" id="KW-0408">Iron</keyword>
<dbReference type="EMBL" id="CP003360">
    <property type="protein sequence ID" value="AFM24167.1"/>
    <property type="molecule type" value="Genomic_DNA"/>
</dbReference>
<keyword evidence="1" id="KW-0004">4Fe-4S</keyword>
<dbReference type="InterPro" id="IPR050157">
    <property type="entry name" value="PSI_iron-sulfur_center"/>
</dbReference>
<dbReference type="Pfam" id="PF04015">
    <property type="entry name" value="DUF362"/>
    <property type="match status" value="1"/>
</dbReference>
<dbReference type="OrthoDB" id="9807879at2"/>
<dbReference type="PROSITE" id="PS51379">
    <property type="entry name" value="4FE4S_FER_2"/>
    <property type="match status" value="2"/>
</dbReference>
<dbReference type="PANTHER" id="PTHR24960:SF76">
    <property type="entry name" value="4FE-4S FERREDOXIN-TYPE DOMAIN-CONTAINING PROTEIN"/>
    <property type="match status" value="1"/>
</dbReference>
<dbReference type="InterPro" id="IPR017900">
    <property type="entry name" value="4Fe4S_Fe_S_CS"/>
</dbReference>
<evidence type="ECO:0000259" key="5">
    <source>
        <dbReference type="PROSITE" id="PS51379"/>
    </source>
</evidence>
<dbReference type="Pfam" id="PF13237">
    <property type="entry name" value="Fer4_10"/>
    <property type="match status" value="1"/>
</dbReference>
<dbReference type="eggNOG" id="COG2006">
    <property type="taxonomic scope" value="Bacteria"/>
</dbReference>
<dbReference type="KEGG" id="dti:Desti_1455"/>
<dbReference type="PROSITE" id="PS00198">
    <property type="entry name" value="4FE4S_FER_1"/>
    <property type="match status" value="1"/>
</dbReference>
<dbReference type="InterPro" id="IPR007160">
    <property type="entry name" value="DUF362"/>
</dbReference>
<feature type="domain" description="4Fe-4S ferredoxin-type" evidence="5">
    <location>
        <begin position="312"/>
        <end position="341"/>
    </location>
</feature>
<name>I4C3M6_DESTA</name>
<gene>
    <name evidence="6" type="ordered locus">Desti_1455</name>
</gene>
<dbReference type="STRING" id="706587.Desti_1455"/>
<sequence>MKTFVSLRTCKNYEPESLNNVVETLLNDLGGISSFVKPGDRVLLKPNLLKSATPDEAIVTHPALVEAVAAAVLDVGASVSIGDSPPLGNLSRVLSKSGYDALLQRLPVKVAPFRQKISVEFTDDRLFRKIDLAQEVFEYDCVINLPKLKTHTQMVLTLGVKNLFGTLVGTDKASWHLRAGTDVDTFATVLVQIYEKVKPALTIIDGILAMEGNGPNSGTPRHLGIVGAATDAVALDSVICKLIGHDSTMLRTCVIGNALGAGTSDPEQITVVGDELRGFPLNNFKMPESATVTWNMSDRNPLRRFLQKHMVTVPEIDASICERCGICANHCPPAAIREIHGKMEINRDKCISCFCCHELCSHRAVRIVQPLLGKILTRVIR</sequence>
<evidence type="ECO:0000256" key="3">
    <source>
        <dbReference type="ARBA" id="ARBA00023004"/>
    </source>
</evidence>
<accession>I4C3M6</accession>
<evidence type="ECO:0000256" key="4">
    <source>
        <dbReference type="ARBA" id="ARBA00023014"/>
    </source>
</evidence>
<dbReference type="RefSeq" id="WP_014809315.1">
    <property type="nucleotide sequence ID" value="NC_018025.1"/>
</dbReference>